<comment type="caution">
    <text evidence="5">The sequence shown here is derived from an EMBL/GenBank/DDBJ whole genome shotgun (WGS) entry which is preliminary data.</text>
</comment>
<evidence type="ECO:0000313" key="6">
    <source>
        <dbReference type="Proteomes" id="UP000544331"/>
    </source>
</evidence>
<evidence type="ECO:0000256" key="2">
    <source>
        <dbReference type="ARBA" id="ARBA00022801"/>
    </source>
</evidence>
<dbReference type="PANTHER" id="PTHR45626:SF22">
    <property type="entry name" value="DNA REPAIR PROTEIN RAD5"/>
    <property type="match status" value="1"/>
</dbReference>
<dbReference type="Pfam" id="PF00271">
    <property type="entry name" value="Helicase_C"/>
    <property type="match status" value="1"/>
</dbReference>
<feature type="domain" description="Helicase C-terminal" evidence="4">
    <location>
        <begin position="127"/>
        <end position="286"/>
    </location>
</feature>
<dbReference type="CDD" id="cd18793">
    <property type="entry name" value="SF2_C_SNF"/>
    <property type="match status" value="1"/>
</dbReference>
<evidence type="ECO:0000259" key="4">
    <source>
        <dbReference type="PROSITE" id="PS51194"/>
    </source>
</evidence>
<dbReference type="InterPro" id="IPR001650">
    <property type="entry name" value="Helicase_C-like"/>
</dbReference>
<dbReference type="GO" id="GO:0006281">
    <property type="term" value="P:DNA repair"/>
    <property type="evidence" value="ECO:0007669"/>
    <property type="project" value="TreeGrafter"/>
</dbReference>
<dbReference type="GO" id="GO:0008094">
    <property type="term" value="F:ATP-dependent activity, acting on DNA"/>
    <property type="evidence" value="ECO:0007669"/>
    <property type="project" value="TreeGrafter"/>
</dbReference>
<dbReference type="GO" id="GO:0005634">
    <property type="term" value="C:nucleus"/>
    <property type="evidence" value="ECO:0007669"/>
    <property type="project" value="TreeGrafter"/>
</dbReference>
<dbReference type="InterPro" id="IPR050628">
    <property type="entry name" value="SNF2_RAD54_helicase_TF"/>
</dbReference>
<organism evidence="5 6">
    <name type="scientific">Fusarium mundagurra</name>
    <dbReference type="NCBI Taxonomy" id="1567541"/>
    <lineage>
        <taxon>Eukaryota</taxon>
        <taxon>Fungi</taxon>
        <taxon>Dikarya</taxon>
        <taxon>Ascomycota</taxon>
        <taxon>Pezizomycotina</taxon>
        <taxon>Sordariomycetes</taxon>
        <taxon>Hypocreomycetidae</taxon>
        <taxon>Hypocreales</taxon>
        <taxon>Nectriaceae</taxon>
        <taxon>Fusarium</taxon>
        <taxon>Fusarium fujikuroi species complex</taxon>
    </lineage>
</organism>
<dbReference type="InterPro" id="IPR049730">
    <property type="entry name" value="SNF2/RAD54-like_C"/>
</dbReference>
<reference evidence="5 6" key="1">
    <citation type="submission" date="2020-05" db="EMBL/GenBank/DDBJ databases">
        <title>Identification and distribution of gene clusters putatively required for synthesis of sphingolipid metabolism inhibitors in phylogenetically diverse species of the filamentous fungus Fusarium.</title>
        <authorList>
            <person name="Kim H.-S."/>
            <person name="Busman M."/>
            <person name="Brown D.W."/>
            <person name="Divon H."/>
            <person name="Uhlig S."/>
            <person name="Proctor R.H."/>
        </authorList>
    </citation>
    <scope>NUCLEOTIDE SEQUENCE [LARGE SCALE GENOMIC DNA]</scope>
    <source>
        <strain evidence="5 6">NRRL 66235</strain>
    </source>
</reference>
<dbReference type="GO" id="GO:0005524">
    <property type="term" value="F:ATP binding"/>
    <property type="evidence" value="ECO:0007669"/>
    <property type="project" value="UniProtKB-KW"/>
</dbReference>
<gene>
    <name evidence="5" type="ORF">FMUND_8690</name>
</gene>
<evidence type="ECO:0000313" key="5">
    <source>
        <dbReference type="EMBL" id="KAF5712008.1"/>
    </source>
</evidence>
<dbReference type="PROSITE" id="PS51194">
    <property type="entry name" value="HELICASE_CTER"/>
    <property type="match status" value="1"/>
</dbReference>
<dbReference type="InterPro" id="IPR027417">
    <property type="entry name" value="P-loop_NTPase"/>
</dbReference>
<accession>A0A8H5YG44</accession>
<dbReference type="Gene3D" id="3.40.50.300">
    <property type="entry name" value="P-loop containing nucleotide triphosphate hydrolases"/>
    <property type="match status" value="1"/>
</dbReference>
<protein>
    <recommendedName>
        <fullName evidence="4">Helicase C-terminal domain-containing protein</fullName>
    </recommendedName>
</protein>
<sequence length="295" mass="33069">MPVELGDDEKAIYERLVRSFNQCTGPFGSLNSTFQLLLRLRQVCDHGRDLLPTKISVWLDQSSFDSNDSVLYTSYCDNCGDPIGDGQDPNHVSLSQICDRCQEPTAYSCSVNKEHSLSRMAYRPSSKVKALLRALSQDRESHQSTSGSPVLKSIVFSEWLTMLNLVAKALDIDGYSFERYDGHMSPTQREKALANFRNDPKCHVLLATLKSAGVGIDLSVASRVHLLEPGWNPMLEQQALDRVHRLGQTREVITKANVEAAARLALIRRQYSRQPKAVYLRHTEGSENENCLEGL</sequence>
<evidence type="ECO:0000256" key="1">
    <source>
        <dbReference type="ARBA" id="ARBA00022741"/>
    </source>
</evidence>
<dbReference type="OrthoDB" id="448448at2759"/>
<dbReference type="PANTHER" id="PTHR45626">
    <property type="entry name" value="TRANSCRIPTION TERMINATION FACTOR 2-RELATED"/>
    <property type="match status" value="1"/>
</dbReference>
<dbReference type="SUPFAM" id="SSF52540">
    <property type="entry name" value="P-loop containing nucleoside triphosphate hydrolases"/>
    <property type="match status" value="1"/>
</dbReference>
<evidence type="ECO:0000256" key="3">
    <source>
        <dbReference type="ARBA" id="ARBA00022840"/>
    </source>
</evidence>
<proteinExistence type="predicted"/>
<keyword evidence="6" id="KW-1185">Reference proteome</keyword>
<keyword evidence="3" id="KW-0067">ATP-binding</keyword>
<keyword evidence="2" id="KW-0378">Hydrolase</keyword>
<dbReference type="AlphaFoldDB" id="A0A8H5YG44"/>
<keyword evidence="1" id="KW-0547">Nucleotide-binding</keyword>
<dbReference type="SMART" id="SM00490">
    <property type="entry name" value="HELICc"/>
    <property type="match status" value="1"/>
</dbReference>
<dbReference type="Proteomes" id="UP000544331">
    <property type="component" value="Unassembled WGS sequence"/>
</dbReference>
<name>A0A8H5YG44_9HYPO</name>
<dbReference type="EMBL" id="JAAOAN010000285">
    <property type="protein sequence ID" value="KAF5712008.1"/>
    <property type="molecule type" value="Genomic_DNA"/>
</dbReference>
<dbReference type="GO" id="GO:0016787">
    <property type="term" value="F:hydrolase activity"/>
    <property type="evidence" value="ECO:0007669"/>
    <property type="project" value="UniProtKB-KW"/>
</dbReference>